<evidence type="ECO:0000256" key="1">
    <source>
        <dbReference type="ARBA" id="ARBA00004141"/>
    </source>
</evidence>
<dbReference type="OMA" id="IYCLLYQ"/>
<dbReference type="InterPro" id="IPR036259">
    <property type="entry name" value="MFS_trans_sf"/>
</dbReference>
<dbReference type="PROSITE" id="PS50850">
    <property type="entry name" value="MFS"/>
    <property type="match status" value="1"/>
</dbReference>
<keyword evidence="11" id="KW-1185">Reference proteome</keyword>
<feature type="region of interest" description="Disordered" evidence="7">
    <location>
        <begin position="484"/>
        <end position="557"/>
    </location>
</feature>
<feature type="transmembrane region" description="Helical" evidence="8">
    <location>
        <begin position="281"/>
        <end position="304"/>
    </location>
</feature>
<evidence type="ECO:0000256" key="4">
    <source>
        <dbReference type="ARBA" id="ARBA00022989"/>
    </source>
</evidence>
<dbReference type="EMBL" id="LK391708">
    <property type="protein sequence ID" value="CDR95743.1"/>
    <property type="molecule type" value="Genomic_DNA"/>
</dbReference>
<reference evidence="11" key="1">
    <citation type="submission" date="2014-06" db="EMBL/GenBank/DDBJ databases">
        <authorList>
            <person name="Aslett M."/>
            <person name="De Silva N."/>
        </authorList>
    </citation>
    <scope>NUCLEOTIDE SEQUENCE [LARGE SCALE GENOMIC DNA]</scope>
    <source>
        <strain evidence="11">Bond</strain>
    </source>
</reference>
<protein>
    <recommendedName>
        <fullName evidence="9">Major facilitator superfamily (MFS) profile domain-containing protein</fullName>
    </recommendedName>
</protein>
<dbReference type="GO" id="GO:0022857">
    <property type="term" value="F:transmembrane transporter activity"/>
    <property type="evidence" value="ECO:0007669"/>
    <property type="project" value="InterPro"/>
</dbReference>
<dbReference type="InterPro" id="IPR044770">
    <property type="entry name" value="MFS_spinster-like"/>
</dbReference>
<feature type="transmembrane region" description="Helical" evidence="8">
    <location>
        <begin position="345"/>
        <end position="364"/>
    </location>
</feature>
<organism evidence="10 11">
    <name type="scientific">Babesia bigemina</name>
    <dbReference type="NCBI Taxonomy" id="5866"/>
    <lineage>
        <taxon>Eukaryota</taxon>
        <taxon>Sar</taxon>
        <taxon>Alveolata</taxon>
        <taxon>Apicomplexa</taxon>
        <taxon>Aconoidasida</taxon>
        <taxon>Piroplasmida</taxon>
        <taxon>Babesiidae</taxon>
        <taxon>Babesia</taxon>
    </lineage>
</organism>
<dbReference type="PANTHER" id="PTHR23505">
    <property type="entry name" value="SPINSTER"/>
    <property type="match status" value="1"/>
</dbReference>
<dbReference type="GO" id="GO:0016020">
    <property type="term" value="C:membrane"/>
    <property type="evidence" value="ECO:0007669"/>
    <property type="project" value="UniProtKB-SubCell"/>
</dbReference>
<dbReference type="AlphaFoldDB" id="A0A061D5A6"/>
<dbReference type="PANTHER" id="PTHR23505:SF52">
    <property type="entry name" value="MAJOR FACILITATOR SUPERFAMILY PROTEIN"/>
    <property type="match status" value="1"/>
</dbReference>
<keyword evidence="2" id="KW-0813">Transport</keyword>
<evidence type="ECO:0000313" key="11">
    <source>
        <dbReference type="Proteomes" id="UP000033188"/>
    </source>
</evidence>
<dbReference type="KEGG" id="bbig:BBBOND_0208970"/>
<feature type="transmembrane region" description="Helical" evidence="8">
    <location>
        <begin position="438"/>
        <end position="459"/>
    </location>
</feature>
<dbReference type="Pfam" id="PF07690">
    <property type="entry name" value="MFS_1"/>
    <property type="match status" value="1"/>
</dbReference>
<evidence type="ECO:0000313" key="10">
    <source>
        <dbReference type="EMBL" id="CDR95743.1"/>
    </source>
</evidence>
<dbReference type="RefSeq" id="XP_012767929.1">
    <property type="nucleotide sequence ID" value="XM_012912475.1"/>
</dbReference>
<feature type="domain" description="Major facilitator superfamily (MFS) profile" evidence="9">
    <location>
        <begin position="34"/>
        <end position="462"/>
    </location>
</feature>
<keyword evidence="4 8" id="KW-1133">Transmembrane helix</keyword>
<evidence type="ECO:0000256" key="6">
    <source>
        <dbReference type="ARBA" id="ARBA00024338"/>
    </source>
</evidence>
<evidence type="ECO:0000259" key="9">
    <source>
        <dbReference type="PROSITE" id="PS50850"/>
    </source>
</evidence>
<feature type="transmembrane region" description="Helical" evidence="8">
    <location>
        <begin position="97"/>
        <end position="117"/>
    </location>
</feature>
<name>A0A061D5A6_BABBI</name>
<evidence type="ECO:0000256" key="7">
    <source>
        <dbReference type="SAM" id="MobiDB-lite"/>
    </source>
</evidence>
<feature type="compositionally biased region" description="Basic and acidic residues" evidence="7">
    <location>
        <begin position="484"/>
        <end position="495"/>
    </location>
</feature>
<evidence type="ECO:0000256" key="3">
    <source>
        <dbReference type="ARBA" id="ARBA00022692"/>
    </source>
</evidence>
<evidence type="ECO:0000256" key="8">
    <source>
        <dbReference type="SAM" id="Phobius"/>
    </source>
</evidence>
<gene>
    <name evidence="10" type="ORF">BBBOND_0208970</name>
</gene>
<feature type="transmembrane region" description="Helical" evidence="8">
    <location>
        <begin position="194"/>
        <end position="213"/>
    </location>
</feature>
<keyword evidence="5 8" id="KW-0472">Membrane</keyword>
<dbReference type="Proteomes" id="UP000033188">
    <property type="component" value="Chromosome 2"/>
</dbReference>
<sequence length="557" mass="61390">MGVGGDSELGGKEPVEGAGSTKVDRIKADYGIFGQVLYHVVSFTEGYEQQVLYLCMRIFESTMSFTKSQRTMLMTVSIMSRLCFSLVWGLLADAFETNLVMAAGLLFMGIASILLSATSRFSSILFLRFLHGAAFGCIYPVQQKIISDEDDEQSGNSSTFTRIHALNCIGRMLCAAITTEAAQNILLGFIGWRVSYIVLGYLWISVGIAIVFAMQTEKVLTTPYGSMDKFVKQISGSFSAVFSNWSSFLCIFTMLIAEAPMCTLPYMITYLEYLGVSDMKVGIAILVTTIGGAAGTAAGGIVIENITKMHPRYGELIAGIVVMGVRLIVCVLFFVSPAPDGRLMWYHYIEFAVLGATLVTVGGVDRPIMRKVIPDRYQASASAIIQCISGISVSVSFVEIFAYVSEKLHGYAPSTQAIDDMDAALKDNNTEALRKSTMYMIVVGSLLNIACYGALFATYEEDKKEIKKENVKVWVERKEIQAEKEKRKLSPKTENEVAITEADLQQTVRSEGRPKEVPVADPEGEMQWGEEPSRRESDEVPMTKEQQLEFIRKGGKD</sequence>
<keyword evidence="3 8" id="KW-0812">Transmembrane</keyword>
<feature type="transmembrane region" description="Helical" evidence="8">
    <location>
        <begin position="234"/>
        <end position="257"/>
    </location>
</feature>
<dbReference type="InterPro" id="IPR011701">
    <property type="entry name" value="MFS"/>
</dbReference>
<dbReference type="OrthoDB" id="440755at2759"/>
<dbReference type="Gene3D" id="1.20.1250.20">
    <property type="entry name" value="MFS general substrate transporter like domains"/>
    <property type="match status" value="1"/>
</dbReference>
<evidence type="ECO:0000256" key="5">
    <source>
        <dbReference type="ARBA" id="ARBA00023136"/>
    </source>
</evidence>
<feature type="transmembrane region" description="Helical" evidence="8">
    <location>
        <begin position="71"/>
        <end position="91"/>
    </location>
</feature>
<dbReference type="InterPro" id="IPR020846">
    <property type="entry name" value="MFS_dom"/>
</dbReference>
<feature type="transmembrane region" description="Helical" evidence="8">
    <location>
        <begin position="384"/>
        <end position="404"/>
    </location>
</feature>
<feature type="transmembrane region" description="Helical" evidence="8">
    <location>
        <begin position="316"/>
        <end position="339"/>
    </location>
</feature>
<comment type="subcellular location">
    <subcellularLocation>
        <location evidence="1">Membrane</location>
        <topology evidence="1">Multi-pass membrane protein</topology>
    </subcellularLocation>
</comment>
<dbReference type="GeneID" id="24564284"/>
<comment type="similarity">
    <text evidence="6">Belongs to the major facilitator superfamily. Spinster (TC 2.A.1.49) family.</text>
</comment>
<evidence type="ECO:0000256" key="2">
    <source>
        <dbReference type="ARBA" id="ARBA00022448"/>
    </source>
</evidence>
<dbReference type="CDD" id="cd06174">
    <property type="entry name" value="MFS"/>
    <property type="match status" value="1"/>
</dbReference>
<dbReference type="SUPFAM" id="SSF103473">
    <property type="entry name" value="MFS general substrate transporter"/>
    <property type="match status" value="1"/>
</dbReference>
<accession>A0A061D5A6</accession>
<feature type="compositionally biased region" description="Basic and acidic residues" evidence="7">
    <location>
        <begin position="531"/>
        <end position="557"/>
    </location>
</feature>
<dbReference type="VEuPathDB" id="PiroplasmaDB:BBBOND_0208970"/>
<proteinExistence type="inferred from homology"/>